<dbReference type="AlphaFoldDB" id="A0A512IE24"/>
<accession>A0A512IE24</accession>
<comment type="caution">
    <text evidence="1">The sequence shown here is derived from an EMBL/GenBank/DDBJ whole genome shotgun (WGS) entry which is preliminary data.</text>
</comment>
<keyword evidence="2" id="KW-1185">Reference proteome</keyword>
<proteinExistence type="predicted"/>
<evidence type="ECO:0000313" key="1">
    <source>
        <dbReference type="EMBL" id="GEO95952.1"/>
    </source>
</evidence>
<dbReference type="RefSeq" id="WP_062736510.1">
    <property type="nucleotide sequence ID" value="NZ_BJZS01000058.1"/>
</dbReference>
<organism evidence="1 2">
    <name type="scientific">Kocuria turfanensis</name>
    <dbReference type="NCBI Taxonomy" id="388357"/>
    <lineage>
        <taxon>Bacteria</taxon>
        <taxon>Bacillati</taxon>
        <taxon>Actinomycetota</taxon>
        <taxon>Actinomycetes</taxon>
        <taxon>Micrococcales</taxon>
        <taxon>Micrococcaceae</taxon>
        <taxon>Kocuria</taxon>
    </lineage>
</organism>
<protein>
    <recommendedName>
        <fullName evidence="3">STAS domain-containing protein</fullName>
    </recommendedName>
</protein>
<name>A0A512IE24_9MICC</name>
<dbReference type="STRING" id="388357.GCA_001580365_03113"/>
<evidence type="ECO:0008006" key="3">
    <source>
        <dbReference type="Google" id="ProtNLM"/>
    </source>
</evidence>
<dbReference type="EMBL" id="BJZS01000058">
    <property type="protein sequence ID" value="GEO95952.1"/>
    <property type="molecule type" value="Genomic_DNA"/>
</dbReference>
<evidence type="ECO:0000313" key="2">
    <source>
        <dbReference type="Proteomes" id="UP000321103"/>
    </source>
</evidence>
<dbReference type="Proteomes" id="UP000321103">
    <property type="component" value="Unassembled WGS sequence"/>
</dbReference>
<reference evidence="1 2" key="1">
    <citation type="submission" date="2019-07" db="EMBL/GenBank/DDBJ databases">
        <title>Whole genome shotgun sequence of Kocuria turfanensis NBRC 107627.</title>
        <authorList>
            <person name="Hosoyama A."/>
            <person name="Uohara A."/>
            <person name="Ohji S."/>
            <person name="Ichikawa N."/>
        </authorList>
    </citation>
    <scope>NUCLEOTIDE SEQUENCE [LARGE SCALE GENOMIC DNA]</scope>
    <source>
        <strain evidence="1 2">NBRC 107627</strain>
    </source>
</reference>
<sequence>MDHKLSVLVQVDLDGRYVRLLVTGCLTEANQHALHPLIRRARTLIPPVTVSVDLTAAEHVEGSAVGQLRTAVDHDPTLEGTSPVELLLSCALPEHPEAPARMTRHLRAPGWLAA</sequence>
<gene>
    <name evidence="1" type="ORF">KTU01_20750</name>
</gene>